<comment type="caution">
    <text evidence="1">The sequence shown here is derived from an EMBL/GenBank/DDBJ whole genome shotgun (WGS) entry which is preliminary data.</text>
</comment>
<dbReference type="OrthoDB" id="10004338at2759"/>
<keyword evidence="2" id="KW-1185">Reference proteome</keyword>
<evidence type="ECO:0000313" key="2">
    <source>
        <dbReference type="Proteomes" id="UP000023152"/>
    </source>
</evidence>
<accession>X6LTR6</accession>
<dbReference type="EMBL" id="ASPP01029279">
    <property type="protein sequence ID" value="ETO04502.1"/>
    <property type="molecule type" value="Genomic_DNA"/>
</dbReference>
<gene>
    <name evidence="1" type="ORF">RFI_32892</name>
</gene>
<proteinExistence type="predicted"/>
<dbReference type="Proteomes" id="UP000023152">
    <property type="component" value="Unassembled WGS sequence"/>
</dbReference>
<sequence length="86" mass="10346">MEEFKNKEPTFKINWTSFQQLITIGKTKTIKNALVIMIVISEYIDNKMWNNLSNVKETVIRTRIELRNYMQSISKNDKRRYPKLYG</sequence>
<protein>
    <submittedName>
        <fullName evidence="1">Uncharacterized protein</fullName>
    </submittedName>
</protein>
<reference evidence="1 2" key="1">
    <citation type="journal article" date="2013" name="Curr. Biol.">
        <title>The Genome of the Foraminiferan Reticulomyxa filosa.</title>
        <authorList>
            <person name="Glockner G."/>
            <person name="Hulsmann N."/>
            <person name="Schleicher M."/>
            <person name="Noegel A.A."/>
            <person name="Eichinger L."/>
            <person name="Gallinger C."/>
            <person name="Pawlowski J."/>
            <person name="Sierra R."/>
            <person name="Euteneuer U."/>
            <person name="Pillet L."/>
            <person name="Moustafa A."/>
            <person name="Platzer M."/>
            <person name="Groth M."/>
            <person name="Szafranski K."/>
            <person name="Schliwa M."/>
        </authorList>
    </citation>
    <scope>NUCLEOTIDE SEQUENCE [LARGE SCALE GENOMIC DNA]</scope>
</reference>
<organism evidence="1 2">
    <name type="scientific">Reticulomyxa filosa</name>
    <dbReference type="NCBI Taxonomy" id="46433"/>
    <lineage>
        <taxon>Eukaryota</taxon>
        <taxon>Sar</taxon>
        <taxon>Rhizaria</taxon>
        <taxon>Retaria</taxon>
        <taxon>Foraminifera</taxon>
        <taxon>Monothalamids</taxon>
        <taxon>Reticulomyxidae</taxon>
        <taxon>Reticulomyxa</taxon>
    </lineage>
</organism>
<dbReference type="AlphaFoldDB" id="X6LTR6"/>
<evidence type="ECO:0000313" key="1">
    <source>
        <dbReference type="EMBL" id="ETO04502.1"/>
    </source>
</evidence>
<name>X6LTR6_RETFI</name>